<keyword evidence="5" id="KW-1185">Reference proteome</keyword>
<accession>A0A6C0U442</accession>
<dbReference type="KEGG" id="kim:G3T16_16815"/>
<dbReference type="AlphaFoldDB" id="A0A6C0U442"/>
<dbReference type="InterPro" id="IPR050808">
    <property type="entry name" value="Phage_Integrase"/>
</dbReference>
<evidence type="ECO:0000313" key="5">
    <source>
        <dbReference type="Proteomes" id="UP000477680"/>
    </source>
</evidence>
<keyword evidence="3" id="KW-0233">DNA recombination</keyword>
<name>A0A6C0U442_9GAMM</name>
<protein>
    <recommendedName>
        <fullName evidence="6">Tyrosine-type recombinase/integrase</fullName>
    </recommendedName>
</protein>
<evidence type="ECO:0000313" key="4">
    <source>
        <dbReference type="EMBL" id="QIB66806.1"/>
    </source>
</evidence>
<evidence type="ECO:0000256" key="1">
    <source>
        <dbReference type="ARBA" id="ARBA00008857"/>
    </source>
</evidence>
<gene>
    <name evidence="4" type="ORF">G3T16_16815</name>
</gene>
<dbReference type="Proteomes" id="UP000477680">
    <property type="component" value="Chromosome"/>
</dbReference>
<dbReference type="PANTHER" id="PTHR30629:SF2">
    <property type="entry name" value="PROPHAGE INTEGRASE INTS-RELATED"/>
    <property type="match status" value="1"/>
</dbReference>
<dbReference type="EMBL" id="CP048711">
    <property type="protein sequence ID" value="QIB66806.1"/>
    <property type="molecule type" value="Genomic_DNA"/>
</dbReference>
<evidence type="ECO:0008006" key="6">
    <source>
        <dbReference type="Google" id="ProtNLM"/>
    </source>
</evidence>
<dbReference type="GO" id="GO:0003677">
    <property type="term" value="F:DNA binding"/>
    <property type="evidence" value="ECO:0007669"/>
    <property type="project" value="InterPro"/>
</dbReference>
<sequence>MPLTEEAVKLLGSLPRMNDYVFPGPRAGKPISDVAVSKVPKALGHDVTAHGFRATFRTWAQEHASYAEEVPELALAHVSSDRTRTAYARGELIDKRRELMDDWEHFILHGHEERGGKVVSVGGRK</sequence>
<evidence type="ECO:0000256" key="3">
    <source>
        <dbReference type="ARBA" id="ARBA00023172"/>
    </source>
</evidence>
<dbReference type="SUPFAM" id="SSF56349">
    <property type="entry name" value="DNA breaking-rejoining enzymes"/>
    <property type="match status" value="1"/>
</dbReference>
<dbReference type="GO" id="GO:0006310">
    <property type="term" value="P:DNA recombination"/>
    <property type="evidence" value="ECO:0007669"/>
    <property type="project" value="UniProtKB-KW"/>
</dbReference>
<dbReference type="InterPro" id="IPR013762">
    <property type="entry name" value="Integrase-like_cat_sf"/>
</dbReference>
<dbReference type="PANTHER" id="PTHR30629">
    <property type="entry name" value="PROPHAGE INTEGRASE"/>
    <property type="match status" value="1"/>
</dbReference>
<dbReference type="RefSeq" id="WP_163496240.1">
    <property type="nucleotide sequence ID" value="NZ_CP048711.1"/>
</dbReference>
<comment type="similarity">
    <text evidence="1">Belongs to the 'phage' integrase family.</text>
</comment>
<dbReference type="InterPro" id="IPR011010">
    <property type="entry name" value="DNA_brk_join_enz"/>
</dbReference>
<reference evidence="4 5" key="1">
    <citation type="submission" date="2020-02" db="EMBL/GenBank/DDBJ databases">
        <title>Genome sequencing for Kineobactrum sp. M2.</title>
        <authorList>
            <person name="Park S.-J."/>
        </authorList>
    </citation>
    <scope>NUCLEOTIDE SEQUENCE [LARGE SCALE GENOMIC DNA]</scope>
    <source>
        <strain evidence="4 5">M2</strain>
    </source>
</reference>
<organism evidence="4 5">
    <name type="scientific">Kineobactrum salinum</name>
    <dbReference type="NCBI Taxonomy" id="2708301"/>
    <lineage>
        <taxon>Bacteria</taxon>
        <taxon>Pseudomonadati</taxon>
        <taxon>Pseudomonadota</taxon>
        <taxon>Gammaproteobacteria</taxon>
        <taxon>Cellvibrionales</taxon>
        <taxon>Halieaceae</taxon>
        <taxon>Kineobactrum</taxon>
    </lineage>
</organism>
<evidence type="ECO:0000256" key="2">
    <source>
        <dbReference type="ARBA" id="ARBA00022908"/>
    </source>
</evidence>
<dbReference type="GO" id="GO:0015074">
    <property type="term" value="P:DNA integration"/>
    <property type="evidence" value="ECO:0007669"/>
    <property type="project" value="UniProtKB-KW"/>
</dbReference>
<dbReference type="Gene3D" id="1.10.443.10">
    <property type="entry name" value="Intergrase catalytic core"/>
    <property type="match status" value="1"/>
</dbReference>
<keyword evidence="2" id="KW-0229">DNA integration</keyword>
<proteinExistence type="inferred from homology"/>